<proteinExistence type="predicted"/>
<feature type="compositionally biased region" description="Basic and acidic residues" evidence="1">
    <location>
        <begin position="275"/>
        <end position="306"/>
    </location>
</feature>
<feature type="region of interest" description="Disordered" evidence="1">
    <location>
        <begin position="257"/>
        <end position="356"/>
    </location>
</feature>
<protein>
    <submittedName>
        <fullName evidence="2">Uncharacterized protein</fullName>
    </submittedName>
</protein>
<keyword evidence="3" id="KW-1185">Reference proteome</keyword>
<feature type="compositionally biased region" description="Polar residues" evidence="1">
    <location>
        <begin position="257"/>
        <end position="273"/>
    </location>
</feature>
<reference evidence="2 3" key="1">
    <citation type="journal article" date="2014" name="Genome Announc.">
        <title>Draft Genome Sequence of Streptomyces fradiae ATCC 19609, a Strain Highly Sensitive to Antibiotics.</title>
        <authorList>
            <person name="Bekker O.B."/>
            <person name="Klimina K.M."/>
            <person name="Vatlin A.A."/>
            <person name="Zakharevich N.V."/>
            <person name="Kasianov A.S."/>
            <person name="Danilenko V.N."/>
        </authorList>
    </citation>
    <scope>NUCLEOTIDE SEQUENCE [LARGE SCALE GENOMIC DNA]</scope>
    <source>
        <strain evidence="2 3">ATCC 19609</strain>
    </source>
</reference>
<dbReference type="Pfam" id="PF08843">
    <property type="entry name" value="AbiEii"/>
    <property type="match status" value="1"/>
</dbReference>
<dbReference type="Proteomes" id="UP000028058">
    <property type="component" value="Unassembled WGS sequence"/>
</dbReference>
<evidence type="ECO:0000256" key="1">
    <source>
        <dbReference type="SAM" id="MobiDB-lite"/>
    </source>
</evidence>
<accession>A0A3R7HX62</accession>
<feature type="compositionally biased region" description="Pro residues" evidence="1">
    <location>
        <begin position="325"/>
        <end position="335"/>
    </location>
</feature>
<dbReference type="AlphaFoldDB" id="A0A3R7HX62"/>
<dbReference type="EMBL" id="JNAD02000013">
    <property type="protein sequence ID" value="RKM92629.1"/>
    <property type="molecule type" value="Genomic_DNA"/>
</dbReference>
<sequence length="356" mass="39105">MQVHGVADARESNDIDLFVNELLDDADTVRQDVTQALRAAGYHVEQVATWGVTDGVTAAQNGELAVSHPDHGTVNLQMVCVTRYLMPVDRDGMPVTAIGECLYRKIEALQNRLGAKDFLDLALLRTHMGQVNTDRYIGMYVTGLAQHQGRPESELRQDLYQAFAQVAQIPDEPFAAYGYTPAHTVELRTAILTWADDLAPESNPMRRDAAIASGHLPITHHEAQAALTRMAHSPSTTRLSDQQLSSWRAAATSSLLRAMSTRQSTQHAQQQLHPISDELERRAQLTPHERAAEDTVRRAEEAERAAGGDPGRLGPRGILARLKPTPTPTASPRPGPSAEQHLRAHQDVQPHPGRQV</sequence>
<organism evidence="2 3">
    <name type="scientific">Streptomyces xinghaiensis</name>
    <dbReference type="NCBI Taxonomy" id="1038928"/>
    <lineage>
        <taxon>Bacteria</taxon>
        <taxon>Bacillati</taxon>
        <taxon>Actinomycetota</taxon>
        <taxon>Actinomycetes</taxon>
        <taxon>Kitasatosporales</taxon>
        <taxon>Streptomycetaceae</taxon>
        <taxon>Streptomyces</taxon>
    </lineage>
</organism>
<name>A0A3R7HX62_9ACTN</name>
<evidence type="ECO:0000313" key="2">
    <source>
        <dbReference type="EMBL" id="RKM92629.1"/>
    </source>
</evidence>
<dbReference type="InterPro" id="IPR014942">
    <property type="entry name" value="AbiEii"/>
</dbReference>
<comment type="caution">
    <text evidence="2">The sequence shown here is derived from an EMBL/GenBank/DDBJ whole genome shotgun (WGS) entry which is preliminary data.</text>
</comment>
<gene>
    <name evidence="2" type="ORF">SFRA_024905</name>
</gene>
<evidence type="ECO:0000313" key="3">
    <source>
        <dbReference type="Proteomes" id="UP000028058"/>
    </source>
</evidence>